<dbReference type="Proteomes" id="UP000240586">
    <property type="component" value="Segment"/>
</dbReference>
<feature type="region of interest" description="Disordered" evidence="1">
    <location>
        <begin position="169"/>
        <end position="209"/>
    </location>
</feature>
<organism evidence="2 3">
    <name type="scientific">Gordonia phage Patio</name>
    <dbReference type="NCBI Taxonomy" id="2041515"/>
    <lineage>
        <taxon>Viruses</taxon>
        <taxon>Duplodnaviria</taxon>
        <taxon>Heunggongvirae</taxon>
        <taxon>Uroviricota</taxon>
        <taxon>Caudoviricetes</taxon>
        <taxon>Zierdtviridae</taxon>
        <taxon>Emilbogenvirinae</taxon>
        <taxon>Skysandvirus</taxon>
        <taxon>Skysandvirus patio</taxon>
    </lineage>
</organism>
<name>A0A2D2W4H2_9CAUD</name>
<keyword evidence="3" id="KW-1185">Reference proteome</keyword>
<feature type="compositionally biased region" description="Basic and acidic residues" evidence="1">
    <location>
        <begin position="177"/>
        <end position="188"/>
    </location>
</feature>
<evidence type="ECO:0000313" key="3">
    <source>
        <dbReference type="Proteomes" id="UP000240586"/>
    </source>
</evidence>
<proteinExistence type="predicted"/>
<dbReference type="EMBL" id="MF919542">
    <property type="protein sequence ID" value="ATS93090.1"/>
    <property type="molecule type" value="Genomic_DNA"/>
</dbReference>
<gene>
    <name evidence="2" type="ORF">SEA_PATIO_8</name>
</gene>
<evidence type="ECO:0000256" key="1">
    <source>
        <dbReference type="SAM" id="MobiDB-lite"/>
    </source>
</evidence>
<protein>
    <submittedName>
        <fullName evidence="2">Uncharacterized protein</fullName>
    </submittedName>
</protein>
<sequence>MNHVPDDDQDQFGTEAHELLERYLGIRDEAAQGRMEDLERVMAPSNPFLPLGAPLPDDDYPLIPIGYVGADEFEGPQYPPLRVVEAQNPGFPIRFSSLQVSFPRRCGKEEMRGIIGKARAGMELSPEEYDRANQVFRHFADAMQPLIRELAEQFRSLADVVRQTALENPDVFSDGPVHPKDVRDERGIKRPSTKPPMWANDPTKGRRRR</sequence>
<evidence type="ECO:0000313" key="2">
    <source>
        <dbReference type="EMBL" id="ATS93090.1"/>
    </source>
</evidence>
<accession>A0A2D2W4H2</accession>
<reference evidence="2 3" key="1">
    <citation type="submission" date="2017-09" db="EMBL/GenBank/DDBJ databases">
        <authorList>
            <person name="Choi Z."/>
            <person name="Grubb S."/>
            <person name="Kuchan S."/>
            <person name="Pennathur K."/>
            <person name="Roskowski K."/>
            <person name="Garlena R.A."/>
            <person name="Russell D.A."/>
            <person name="Pope W.H."/>
            <person name="Jacobs-Sera D."/>
            <person name="Hatfull G.F."/>
        </authorList>
    </citation>
    <scope>NUCLEOTIDE SEQUENCE [LARGE SCALE GENOMIC DNA]</scope>
</reference>